<evidence type="ECO:0000313" key="15">
    <source>
        <dbReference type="EMBL" id="GFR88662.1"/>
    </source>
</evidence>
<dbReference type="PIRSF" id="PIRSF000161">
    <property type="entry name" value="DHPR"/>
    <property type="match status" value="1"/>
</dbReference>
<dbReference type="InterPro" id="IPR023940">
    <property type="entry name" value="DHDPR_bac"/>
</dbReference>
<feature type="domain" description="Dihydrodipicolinate reductase C-terminal" evidence="14">
    <location>
        <begin position="102"/>
        <end position="235"/>
    </location>
</feature>
<dbReference type="SUPFAM" id="SSF51735">
    <property type="entry name" value="NAD(P)-binding Rossmann-fold domains"/>
    <property type="match status" value="1"/>
</dbReference>
<evidence type="ECO:0000256" key="1">
    <source>
        <dbReference type="ARBA" id="ARBA00006642"/>
    </source>
</evidence>
<dbReference type="GO" id="GO:0008839">
    <property type="term" value="F:4-hydroxy-tetrahydrodipicolinate reductase"/>
    <property type="evidence" value="ECO:0007669"/>
    <property type="project" value="UniProtKB-EC"/>
</dbReference>
<sequence>MRIAILGYGKMGKVIEEIAKSRGHSIVIKTDSDNPTCDIKQVDVAIDFSSPHIAFNNITMCFKNGVPVVCGTTGWLDKYDRAVEICKNHNGGFIYASNFSLGVNLFFQLNEHLAKIISKNNQYKADILDIHHKQKLDTPSGTAIKLAEGVIRYSNYKSWELTEAENQNVKAHTIPVFAERIDDVTGTHRVRYAGETDEIYIVHKAHNRKGFALGAVIATEWLKGKTGVFSMREVLNIR</sequence>
<comment type="similarity">
    <text evidence="1">Belongs to the DapB family.</text>
</comment>
<dbReference type="Gene3D" id="3.40.50.720">
    <property type="entry name" value="NAD(P)-binding Rossmann-like Domain"/>
    <property type="match status" value="1"/>
</dbReference>
<evidence type="ECO:0000256" key="6">
    <source>
        <dbReference type="ARBA" id="ARBA00023002"/>
    </source>
</evidence>
<evidence type="ECO:0000256" key="7">
    <source>
        <dbReference type="ARBA" id="ARBA00023027"/>
    </source>
</evidence>
<dbReference type="InterPro" id="IPR036291">
    <property type="entry name" value="NAD(P)-bd_dom_sf"/>
</dbReference>
<comment type="caution">
    <text evidence="15">The sequence shown here is derived from an EMBL/GenBank/DDBJ whole genome shotgun (WGS) entry which is preliminary data.</text>
</comment>
<evidence type="ECO:0000313" key="16">
    <source>
        <dbReference type="Proteomes" id="UP000762676"/>
    </source>
</evidence>
<keyword evidence="6" id="KW-0560">Oxidoreductase</keyword>
<dbReference type="EMBL" id="BMAT01005176">
    <property type="protein sequence ID" value="GFR88662.1"/>
    <property type="molecule type" value="Genomic_DNA"/>
</dbReference>
<dbReference type="CDD" id="cd02274">
    <property type="entry name" value="DHDPR_N"/>
    <property type="match status" value="1"/>
</dbReference>
<dbReference type="HAMAP" id="MF_00102">
    <property type="entry name" value="DapB"/>
    <property type="match status" value="1"/>
</dbReference>
<dbReference type="NCBIfam" id="TIGR00036">
    <property type="entry name" value="dapB"/>
    <property type="match status" value="1"/>
</dbReference>
<evidence type="ECO:0000256" key="11">
    <source>
        <dbReference type="ARBA" id="ARBA00049080"/>
    </source>
</evidence>
<feature type="domain" description="Dihydrodipicolinate reductase N-terminal" evidence="13">
    <location>
        <begin position="1"/>
        <end position="99"/>
    </location>
</feature>
<dbReference type="Proteomes" id="UP000762676">
    <property type="component" value="Unassembled WGS sequence"/>
</dbReference>
<evidence type="ECO:0000256" key="9">
    <source>
        <dbReference type="ARBA" id="ARBA00037922"/>
    </source>
</evidence>
<dbReference type="InterPro" id="IPR022664">
    <property type="entry name" value="DapB_N_CS"/>
</dbReference>
<protein>
    <recommendedName>
        <fullName evidence="10">4-hydroxy-tetrahydrodipicolinate reductase</fullName>
        <ecNumber evidence="10">1.17.1.8</ecNumber>
    </recommendedName>
</protein>
<dbReference type="Gene3D" id="3.30.360.10">
    <property type="entry name" value="Dihydrodipicolinate Reductase, domain 2"/>
    <property type="match status" value="1"/>
</dbReference>
<comment type="catalytic activity">
    <reaction evidence="11">
        <text>(S)-2,3,4,5-tetrahydrodipicolinate + NADP(+) + H2O = (2S,4S)-4-hydroxy-2,3,4,5-tetrahydrodipicolinate + NADPH + H(+)</text>
        <dbReference type="Rhea" id="RHEA:35331"/>
        <dbReference type="ChEBI" id="CHEBI:15377"/>
        <dbReference type="ChEBI" id="CHEBI:15378"/>
        <dbReference type="ChEBI" id="CHEBI:16845"/>
        <dbReference type="ChEBI" id="CHEBI:57783"/>
        <dbReference type="ChEBI" id="CHEBI:58349"/>
        <dbReference type="ChEBI" id="CHEBI:67139"/>
        <dbReference type="EC" id="1.17.1.8"/>
    </reaction>
</comment>
<comment type="catalytic activity">
    <reaction evidence="12">
        <text>(S)-2,3,4,5-tetrahydrodipicolinate + NAD(+) + H2O = (2S,4S)-4-hydroxy-2,3,4,5-tetrahydrodipicolinate + NADH + H(+)</text>
        <dbReference type="Rhea" id="RHEA:35323"/>
        <dbReference type="ChEBI" id="CHEBI:15377"/>
        <dbReference type="ChEBI" id="CHEBI:15378"/>
        <dbReference type="ChEBI" id="CHEBI:16845"/>
        <dbReference type="ChEBI" id="CHEBI:57540"/>
        <dbReference type="ChEBI" id="CHEBI:57945"/>
        <dbReference type="ChEBI" id="CHEBI:67139"/>
        <dbReference type="EC" id="1.17.1.8"/>
    </reaction>
</comment>
<evidence type="ECO:0000256" key="2">
    <source>
        <dbReference type="ARBA" id="ARBA00022490"/>
    </source>
</evidence>
<evidence type="ECO:0000259" key="13">
    <source>
        <dbReference type="Pfam" id="PF01113"/>
    </source>
</evidence>
<keyword evidence="16" id="KW-1185">Reference proteome</keyword>
<evidence type="ECO:0000256" key="4">
    <source>
        <dbReference type="ARBA" id="ARBA00022857"/>
    </source>
</evidence>
<organism evidence="15 16">
    <name type="scientific">Elysia marginata</name>
    <dbReference type="NCBI Taxonomy" id="1093978"/>
    <lineage>
        <taxon>Eukaryota</taxon>
        <taxon>Metazoa</taxon>
        <taxon>Spiralia</taxon>
        <taxon>Lophotrochozoa</taxon>
        <taxon>Mollusca</taxon>
        <taxon>Gastropoda</taxon>
        <taxon>Heterobranchia</taxon>
        <taxon>Euthyneura</taxon>
        <taxon>Panpulmonata</taxon>
        <taxon>Sacoglossa</taxon>
        <taxon>Placobranchoidea</taxon>
        <taxon>Plakobranchidae</taxon>
        <taxon>Elysia</taxon>
    </lineage>
</organism>
<dbReference type="InterPro" id="IPR022663">
    <property type="entry name" value="DapB_C"/>
</dbReference>
<dbReference type="PANTHER" id="PTHR20836">
    <property type="entry name" value="DIHYDRODIPICOLINATE REDUCTASE"/>
    <property type="match status" value="1"/>
</dbReference>
<keyword evidence="5" id="KW-0220">Diaminopimelate biosynthesis</keyword>
<dbReference type="GO" id="GO:0019877">
    <property type="term" value="P:diaminopimelate biosynthetic process"/>
    <property type="evidence" value="ECO:0007669"/>
    <property type="project" value="UniProtKB-KW"/>
</dbReference>
<dbReference type="SUPFAM" id="SSF55347">
    <property type="entry name" value="Glyceraldehyde-3-phosphate dehydrogenase-like, C-terminal domain"/>
    <property type="match status" value="1"/>
</dbReference>
<dbReference type="GO" id="GO:0005829">
    <property type="term" value="C:cytosol"/>
    <property type="evidence" value="ECO:0007669"/>
    <property type="project" value="TreeGrafter"/>
</dbReference>
<dbReference type="PANTHER" id="PTHR20836:SF0">
    <property type="entry name" value="4-HYDROXY-TETRAHYDRODIPICOLINATE REDUCTASE 1, CHLOROPLASTIC-RELATED"/>
    <property type="match status" value="1"/>
</dbReference>
<evidence type="ECO:0000259" key="14">
    <source>
        <dbReference type="Pfam" id="PF05173"/>
    </source>
</evidence>
<evidence type="ECO:0000256" key="3">
    <source>
        <dbReference type="ARBA" id="ARBA00022605"/>
    </source>
</evidence>
<evidence type="ECO:0000256" key="10">
    <source>
        <dbReference type="ARBA" id="ARBA00038983"/>
    </source>
</evidence>
<comment type="pathway">
    <text evidence="9">Amino-acid biosynthesis; L-lysine biosynthesis via DAP pathway; (S)-tetrahydrodipicolinate from L-aspartate: step 4/4.</text>
</comment>
<evidence type="ECO:0000256" key="12">
    <source>
        <dbReference type="ARBA" id="ARBA00049396"/>
    </source>
</evidence>
<keyword evidence="2" id="KW-0963">Cytoplasm</keyword>
<proteinExistence type="inferred from homology"/>
<accession>A0AAV4GS20</accession>
<keyword evidence="4" id="KW-0521">NADP</keyword>
<evidence type="ECO:0000256" key="8">
    <source>
        <dbReference type="ARBA" id="ARBA00023154"/>
    </source>
</evidence>
<keyword evidence="7" id="KW-0520">NAD</keyword>
<dbReference type="EC" id="1.17.1.8" evidence="10"/>
<gene>
    <name evidence="15" type="ORF">ElyMa_002523600</name>
</gene>
<keyword evidence="3" id="KW-0028">Amino-acid biosynthesis</keyword>
<dbReference type="GO" id="GO:0009089">
    <property type="term" value="P:lysine biosynthetic process via diaminopimelate"/>
    <property type="evidence" value="ECO:0007669"/>
    <property type="project" value="InterPro"/>
</dbReference>
<dbReference type="InterPro" id="IPR000846">
    <property type="entry name" value="DapB_N"/>
</dbReference>
<name>A0AAV4GS20_9GAST</name>
<reference evidence="15 16" key="1">
    <citation type="journal article" date="2021" name="Elife">
        <title>Chloroplast acquisition without the gene transfer in kleptoplastic sea slugs, Plakobranchus ocellatus.</title>
        <authorList>
            <person name="Maeda T."/>
            <person name="Takahashi S."/>
            <person name="Yoshida T."/>
            <person name="Shimamura S."/>
            <person name="Takaki Y."/>
            <person name="Nagai Y."/>
            <person name="Toyoda A."/>
            <person name="Suzuki Y."/>
            <person name="Arimoto A."/>
            <person name="Ishii H."/>
            <person name="Satoh N."/>
            <person name="Nishiyama T."/>
            <person name="Hasebe M."/>
            <person name="Maruyama T."/>
            <person name="Minagawa J."/>
            <person name="Obokata J."/>
            <person name="Shigenobu S."/>
        </authorList>
    </citation>
    <scope>NUCLEOTIDE SEQUENCE [LARGE SCALE GENOMIC DNA]</scope>
</reference>
<dbReference type="Pfam" id="PF01113">
    <property type="entry name" value="DapB_N"/>
    <property type="match status" value="1"/>
</dbReference>
<dbReference type="Pfam" id="PF05173">
    <property type="entry name" value="DapB_C"/>
    <property type="match status" value="1"/>
</dbReference>
<keyword evidence="8" id="KW-0457">Lysine biosynthesis</keyword>
<dbReference type="AlphaFoldDB" id="A0AAV4GS20"/>
<evidence type="ECO:0000256" key="5">
    <source>
        <dbReference type="ARBA" id="ARBA00022915"/>
    </source>
</evidence>
<dbReference type="PROSITE" id="PS01298">
    <property type="entry name" value="DAPB"/>
    <property type="match status" value="1"/>
</dbReference>